<dbReference type="Pfam" id="PF00528">
    <property type="entry name" value="BPD_transp_1"/>
    <property type="match status" value="1"/>
</dbReference>
<dbReference type="GO" id="GO:0055085">
    <property type="term" value="P:transmembrane transport"/>
    <property type="evidence" value="ECO:0007669"/>
    <property type="project" value="InterPro"/>
</dbReference>
<dbReference type="InterPro" id="IPR000515">
    <property type="entry name" value="MetI-like"/>
</dbReference>
<reference evidence="12 14" key="2">
    <citation type="submission" date="2017-02" db="EMBL/GenBank/DDBJ databases">
        <authorList>
            <person name="Peterson S.W."/>
        </authorList>
    </citation>
    <scope>NUCLEOTIDE SEQUENCE [LARGE SCALE GENOMIC DNA]</scope>
    <source>
        <strain evidence="12 14">DSM 9653</strain>
    </source>
</reference>
<evidence type="ECO:0000256" key="4">
    <source>
        <dbReference type="ARBA" id="ARBA00022692"/>
    </source>
</evidence>
<protein>
    <submittedName>
        <fullName evidence="11">ABC transporter permease</fullName>
    </submittedName>
    <submittedName>
        <fullName evidence="12">Peptide/nickel transport system permease protein</fullName>
    </submittedName>
</protein>
<keyword evidence="2 9" id="KW-0813">Transport</keyword>
<dbReference type="PANTHER" id="PTHR43386">
    <property type="entry name" value="OLIGOPEPTIDE TRANSPORT SYSTEM PERMEASE PROTEIN APPC"/>
    <property type="match status" value="1"/>
</dbReference>
<dbReference type="InterPro" id="IPR025966">
    <property type="entry name" value="OppC_N"/>
</dbReference>
<organism evidence="11 13">
    <name type="scientific">Bosea thiooxidans</name>
    <dbReference type="NCBI Taxonomy" id="53254"/>
    <lineage>
        <taxon>Bacteria</taxon>
        <taxon>Pseudomonadati</taxon>
        <taxon>Pseudomonadota</taxon>
        <taxon>Alphaproteobacteria</taxon>
        <taxon>Hyphomicrobiales</taxon>
        <taxon>Boseaceae</taxon>
        <taxon>Bosea</taxon>
    </lineage>
</organism>
<evidence type="ECO:0000256" key="1">
    <source>
        <dbReference type="ARBA" id="ARBA00004651"/>
    </source>
</evidence>
<keyword evidence="8 9" id="KW-0472">Membrane</keyword>
<comment type="similarity">
    <text evidence="9">Belongs to the binding-protein-dependent transport system permease family.</text>
</comment>
<keyword evidence="13" id="KW-1185">Reference proteome</keyword>
<evidence type="ECO:0000313" key="14">
    <source>
        <dbReference type="Proteomes" id="UP000190130"/>
    </source>
</evidence>
<keyword evidence="6" id="KW-0653">Protein transport</keyword>
<evidence type="ECO:0000256" key="5">
    <source>
        <dbReference type="ARBA" id="ARBA00022856"/>
    </source>
</evidence>
<evidence type="ECO:0000256" key="2">
    <source>
        <dbReference type="ARBA" id="ARBA00022448"/>
    </source>
</evidence>
<feature type="transmembrane region" description="Helical" evidence="9">
    <location>
        <begin position="123"/>
        <end position="149"/>
    </location>
</feature>
<sequence length="278" mass="29677">MKFFQRYAKNYGALIGLGILIVVAIVALAAPLLFPVSPWQSVGDPLLAPSEDPAFPLGTDMLGRDIAAGLAYGARVSLLIGLISTAVAVVIGVSIGALAGYYGGRIDDVLMRFTEFFQTIPAFAMAIVLVAIFNPSITSITLAIAIVSWPPVARLVRGEFLSLRSREFVQAAVVIGQSGPRIMFTQILPNVISPIIVTASLMVATAILTESSLSFLGLGDRNMMSWGFMIGAARTMLREAWWMSVFPGVAILLTVLAINLIGEGLNDAMNPHLRGRKD</sequence>
<evidence type="ECO:0000259" key="10">
    <source>
        <dbReference type="PROSITE" id="PS50928"/>
    </source>
</evidence>
<dbReference type="OrthoDB" id="9766870at2"/>
<dbReference type="PANTHER" id="PTHR43386:SF1">
    <property type="entry name" value="D,D-DIPEPTIDE TRANSPORT SYSTEM PERMEASE PROTEIN DDPC-RELATED"/>
    <property type="match status" value="1"/>
</dbReference>
<dbReference type="CDD" id="cd06261">
    <property type="entry name" value="TM_PBP2"/>
    <property type="match status" value="1"/>
</dbReference>
<dbReference type="EMBL" id="FUYX01000002">
    <property type="protein sequence ID" value="SKB51586.1"/>
    <property type="molecule type" value="Genomic_DNA"/>
</dbReference>
<feature type="transmembrane region" description="Helical" evidence="9">
    <location>
        <begin position="12"/>
        <end position="34"/>
    </location>
</feature>
<dbReference type="AlphaFoldDB" id="A0A0Q3L563"/>
<dbReference type="PROSITE" id="PS50928">
    <property type="entry name" value="ABC_TM1"/>
    <property type="match status" value="1"/>
</dbReference>
<dbReference type="STRING" id="53254.SAMN05660750_01096"/>
<evidence type="ECO:0000256" key="6">
    <source>
        <dbReference type="ARBA" id="ARBA00022927"/>
    </source>
</evidence>
<evidence type="ECO:0000256" key="7">
    <source>
        <dbReference type="ARBA" id="ARBA00022989"/>
    </source>
</evidence>
<dbReference type="Pfam" id="PF12911">
    <property type="entry name" value="OppC_N"/>
    <property type="match status" value="1"/>
</dbReference>
<dbReference type="InterPro" id="IPR035906">
    <property type="entry name" value="MetI-like_sf"/>
</dbReference>
<dbReference type="Proteomes" id="UP000190130">
    <property type="component" value="Unassembled WGS sequence"/>
</dbReference>
<accession>A0A0Q3L563</accession>
<dbReference type="SUPFAM" id="SSF161098">
    <property type="entry name" value="MetI-like"/>
    <property type="match status" value="1"/>
</dbReference>
<evidence type="ECO:0000256" key="8">
    <source>
        <dbReference type="ARBA" id="ARBA00023136"/>
    </source>
</evidence>
<reference evidence="11 13" key="1">
    <citation type="submission" date="2015-10" db="EMBL/GenBank/DDBJ databases">
        <title>Draft genome of Bosea thiooxidans.</title>
        <authorList>
            <person name="Wang X."/>
        </authorList>
    </citation>
    <scope>NUCLEOTIDE SEQUENCE [LARGE SCALE GENOMIC DNA]</scope>
    <source>
        <strain evidence="11 13">CGMCC 9174</strain>
    </source>
</reference>
<feature type="domain" description="ABC transmembrane type-1" evidence="10">
    <location>
        <begin position="74"/>
        <end position="262"/>
    </location>
</feature>
<feature type="transmembrane region" description="Helical" evidence="9">
    <location>
        <begin position="191"/>
        <end position="219"/>
    </location>
</feature>
<dbReference type="GO" id="GO:0015031">
    <property type="term" value="P:protein transport"/>
    <property type="evidence" value="ECO:0007669"/>
    <property type="project" value="UniProtKB-KW"/>
</dbReference>
<dbReference type="Proteomes" id="UP000051562">
    <property type="component" value="Unassembled WGS sequence"/>
</dbReference>
<keyword evidence="5" id="KW-0571">Peptide transport</keyword>
<dbReference type="GO" id="GO:0015833">
    <property type="term" value="P:peptide transport"/>
    <property type="evidence" value="ECO:0007669"/>
    <property type="project" value="UniProtKB-KW"/>
</dbReference>
<comment type="subcellular location">
    <subcellularLocation>
        <location evidence="1 9">Cell membrane</location>
        <topology evidence="1 9">Multi-pass membrane protein</topology>
    </subcellularLocation>
</comment>
<feature type="transmembrane region" description="Helical" evidence="9">
    <location>
        <begin position="240"/>
        <end position="261"/>
    </location>
</feature>
<evidence type="ECO:0000313" key="12">
    <source>
        <dbReference type="EMBL" id="SKB51586.1"/>
    </source>
</evidence>
<gene>
    <name evidence="11" type="ORF">ARD30_08700</name>
    <name evidence="12" type="ORF">SAMN05660750_01096</name>
</gene>
<keyword evidence="3" id="KW-1003">Cell membrane</keyword>
<keyword evidence="7 9" id="KW-1133">Transmembrane helix</keyword>
<dbReference type="Gene3D" id="1.10.3720.10">
    <property type="entry name" value="MetI-like"/>
    <property type="match status" value="1"/>
</dbReference>
<feature type="transmembrane region" description="Helical" evidence="9">
    <location>
        <begin position="78"/>
        <end position="102"/>
    </location>
</feature>
<evidence type="ECO:0000256" key="3">
    <source>
        <dbReference type="ARBA" id="ARBA00022475"/>
    </source>
</evidence>
<dbReference type="EMBL" id="LMAR01000010">
    <property type="protein sequence ID" value="KQK31924.1"/>
    <property type="molecule type" value="Genomic_DNA"/>
</dbReference>
<dbReference type="InterPro" id="IPR050366">
    <property type="entry name" value="BP-dependent_transpt_permease"/>
</dbReference>
<proteinExistence type="inferred from homology"/>
<name>A0A0Q3L563_9HYPH</name>
<evidence type="ECO:0000313" key="11">
    <source>
        <dbReference type="EMBL" id="KQK31924.1"/>
    </source>
</evidence>
<evidence type="ECO:0000313" key="13">
    <source>
        <dbReference type="Proteomes" id="UP000051562"/>
    </source>
</evidence>
<dbReference type="RefSeq" id="WP_055726770.1">
    <property type="nucleotide sequence ID" value="NZ_FUYX01000002.1"/>
</dbReference>
<dbReference type="GO" id="GO:0005886">
    <property type="term" value="C:plasma membrane"/>
    <property type="evidence" value="ECO:0007669"/>
    <property type="project" value="UniProtKB-SubCell"/>
</dbReference>
<keyword evidence="4 9" id="KW-0812">Transmembrane</keyword>
<evidence type="ECO:0000256" key="9">
    <source>
        <dbReference type="RuleBase" id="RU363032"/>
    </source>
</evidence>